<dbReference type="InterPro" id="IPR002413">
    <property type="entry name" value="V5_allergen-like"/>
</dbReference>
<dbReference type="EMBL" id="JAVXUP010000868">
    <property type="protein sequence ID" value="KAK3019567.1"/>
    <property type="molecule type" value="Genomic_DNA"/>
</dbReference>
<evidence type="ECO:0000259" key="3">
    <source>
        <dbReference type="SMART" id="SM00198"/>
    </source>
</evidence>
<keyword evidence="2" id="KW-0611">Plant defense</keyword>
<dbReference type="FunFam" id="3.40.33.10:FF:000004">
    <property type="entry name" value="CAP, cysteine-rich secretory protein, antigen 5"/>
    <property type="match status" value="1"/>
</dbReference>
<keyword evidence="2" id="KW-0568">Pathogenesis-related protein</keyword>
<dbReference type="SUPFAM" id="SSF55797">
    <property type="entry name" value="PR-1-like"/>
    <property type="match status" value="1"/>
</dbReference>
<dbReference type="InterPro" id="IPR018244">
    <property type="entry name" value="Allrgn_V5/Tpx1_CS"/>
</dbReference>
<evidence type="ECO:0000256" key="1">
    <source>
        <dbReference type="ARBA" id="ARBA00003143"/>
    </source>
</evidence>
<proteinExistence type="predicted"/>
<dbReference type="PANTHER" id="PTHR10334">
    <property type="entry name" value="CYSTEINE-RICH SECRETORY PROTEIN-RELATED"/>
    <property type="match status" value="1"/>
</dbReference>
<dbReference type="Pfam" id="PF00188">
    <property type="entry name" value="CAP"/>
    <property type="match status" value="1"/>
</dbReference>
<dbReference type="Proteomes" id="UP001188597">
    <property type="component" value="Unassembled WGS sequence"/>
</dbReference>
<reference evidence="4" key="1">
    <citation type="submission" date="2022-12" db="EMBL/GenBank/DDBJ databases">
        <title>Draft genome assemblies for two species of Escallonia (Escalloniales).</title>
        <authorList>
            <person name="Chanderbali A."/>
            <person name="Dervinis C."/>
            <person name="Anghel I."/>
            <person name="Soltis D."/>
            <person name="Soltis P."/>
            <person name="Zapata F."/>
        </authorList>
    </citation>
    <scope>NUCLEOTIDE SEQUENCE</scope>
    <source>
        <strain evidence="4">UCBG64.0493</strain>
        <tissue evidence="4">Leaf</tissue>
    </source>
</reference>
<dbReference type="InterPro" id="IPR014044">
    <property type="entry name" value="CAP_dom"/>
</dbReference>
<comment type="function">
    <text evidence="1">Probably involved in the defense reaction of plants against pathogens.</text>
</comment>
<evidence type="ECO:0000313" key="5">
    <source>
        <dbReference type="Proteomes" id="UP001188597"/>
    </source>
</evidence>
<dbReference type="PRINTS" id="PR00837">
    <property type="entry name" value="V5TPXLIKE"/>
</dbReference>
<dbReference type="Gene3D" id="3.40.33.10">
    <property type="entry name" value="CAP"/>
    <property type="match status" value="1"/>
</dbReference>
<accession>A0AA88W489</accession>
<organism evidence="4 5">
    <name type="scientific">Escallonia herrerae</name>
    <dbReference type="NCBI Taxonomy" id="1293975"/>
    <lineage>
        <taxon>Eukaryota</taxon>
        <taxon>Viridiplantae</taxon>
        <taxon>Streptophyta</taxon>
        <taxon>Embryophyta</taxon>
        <taxon>Tracheophyta</taxon>
        <taxon>Spermatophyta</taxon>
        <taxon>Magnoliopsida</taxon>
        <taxon>eudicotyledons</taxon>
        <taxon>Gunneridae</taxon>
        <taxon>Pentapetalae</taxon>
        <taxon>asterids</taxon>
        <taxon>campanulids</taxon>
        <taxon>Escalloniales</taxon>
        <taxon>Escalloniaceae</taxon>
        <taxon>Escallonia</taxon>
    </lineage>
</organism>
<keyword evidence="5" id="KW-1185">Reference proteome</keyword>
<comment type="caution">
    <text evidence="4">The sequence shown here is derived from an EMBL/GenBank/DDBJ whole genome shotgun (WGS) entry which is preliminary data.</text>
</comment>
<dbReference type="InterPro" id="IPR035940">
    <property type="entry name" value="CAP_sf"/>
</dbReference>
<sequence>MRNASSILPALVPKGKGKALQAAGHRSPRSLTVECLIGRRQLHTSRPLECTWSRNPIFFITPPCNNLLVSSNSPISALEKPDNETVYRVTKQLCWGCIGESFEFLLGHNLVRAAKLEIPLVWDFQPEKYAKWWEGQRKADCKLMHSFPEYEFNLGENIYWGSGSTWRPRDAVRAWAEEEKHYTYATNSCESGQQCGHYTQILWRSTRRIGCARVVCDSGDVFMTCNYDPVGSYVGQRPY</sequence>
<name>A0AA88W489_9ASTE</name>
<dbReference type="GO" id="GO:0005576">
    <property type="term" value="C:extracellular region"/>
    <property type="evidence" value="ECO:0007669"/>
    <property type="project" value="InterPro"/>
</dbReference>
<dbReference type="InterPro" id="IPR001283">
    <property type="entry name" value="CRISP-related"/>
</dbReference>
<dbReference type="AlphaFoldDB" id="A0AA88W489"/>
<evidence type="ECO:0000313" key="4">
    <source>
        <dbReference type="EMBL" id="KAK3019567.1"/>
    </source>
</evidence>
<feature type="domain" description="SCP" evidence="3">
    <location>
        <begin position="99"/>
        <end position="235"/>
    </location>
</feature>
<dbReference type="SMART" id="SM00198">
    <property type="entry name" value="SCP"/>
    <property type="match status" value="1"/>
</dbReference>
<dbReference type="PROSITE" id="PS01009">
    <property type="entry name" value="CRISP_1"/>
    <property type="match status" value="1"/>
</dbReference>
<gene>
    <name evidence="4" type="ORF">RJ639_003634</name>
</gene>
<dbReference type="CDD" id="cd05381">
    <property type="entry name" value="CAP_PR-1"/>
    <property type="match status" value="1"/>
</dbReference>
<dbReference type="PRINTS" id="PR00838">
    <property type="entry name" value="V5ALLERGEN"/>
</dbReference>
<evidence type="ECO:0000256" key="2">
    <source>
        <dbReference type="ARBA" id="ARBA00023265"/>
    </source>
</evidence>
<protein>
    <recommendedName>
        <fullName evidence="3">SCP domain-containing protein</fullName>
    </recommendedName>
</protein>